<dbReference type="GO" id="GO:0005739">
    <property type="term" value="C:mitochondrion"/>
    <property type="evidence" value="ECO:0007669"/>
    <property type="project" value="UniProtKB-SubCell"/>
</dbReference>
<dbReference type="SUPFAM" id="SSF51971">
    <property type="entry name" value="Nucleotide-binding domain"/>
    <property type="match status" value="1"/>
</dbReference>
<feature type="binding site" evidence="9">
    <location>
        <position position="33"/>
    </location>
    <ligand>
        <name>FAD</name>
        <dbReference type="ChEBI" id="CHEBI:57692"/>
    </ligand>
</feature>
<organism evidence="12 13">
    <name type="scientific">Piedraia hortae CBS 480.64</name>
    <dbReference type="NCBI Taxonomy" id="1314780"/>
    <lineage>
        <taxon>Eukaryota</taxon>
        <taxon>Fungi</taxon>
        <taxon>Dikarya</taxon>
        <taxon>Ascomycota</taxon>
        <taxon>Pezizomycotina</taxon>
        <taxon>Dothideomycetes</taxon>
        <taxon>Dothideomycetidae</taxon>
        <taxon>Capnodiales</taxon>
        <taxon>Piedraiaceae</taxon>
        <taxon>Piedraia</taxon>
    </lineage>
</organism>
<dbReference type="Proteomes" id="UP000799421">
    <property type="component" value="Unassembled WGS sequence"/>
</dbReference>
<feature type="binding site" evidence="9">
    <location>
        <begin position="413"/>
        <end position="415"/>
    </location>
    <ligand>
        <name>FAD</name>
        <dbReference type="ChEBI" id="CHEBI:57692"/>
    </ligand>
</feature>
<feature type="binding site" evidence="9">
    <location>
        <position position="56"/>
    </location>
    <ligand>
        <name>FAD</name>
        <dbReference type="ChEBI" id="CHEBI:57692"/>
    </ligand>
</feature>
<keyword evidence="6 8" id="KW-0560">Oxidoreductase</keyword>
<keyword evidence="4 8" id="KW-0274">FAD</keyword>
<feature type="binding site" evidence="10">
    <location>
        <begin position="221"/>
        <end position="222"/>
    </location>
    <ligand>
        <name>NADP(+)</name>
        <dbReference type="ChEBI" id="CHEBI:58349"/>
    </ligand>
</feature>
<comment type="similarity">
    <text evidence="2 8">Belongs to the ferredoxin--NADP reductase type 1 family.</text>
</comment>
<evidence type="ECO:0000256" key="9">
    <source>
        <dbReference type="PIRSR" id="PIRSR000362-1"/>
    </source>
</evidence>
<comment type="cofactor">
    <cofactor evidence="1 8 9">
        <name>FAD</name>
        <dbReference type="ChEBI" id="CHEBI:57692"/>
    </cofactor>
</comment>
<feature type="binding site" evidence="9">
    <location>
        <position position="103"/>
    </location>
    <ligand>
        <name>FAD</name>
        <dbReference type="ChEBI" id="CHEBI:57692"/>
    </ligand>
</feature>
<dbReference type="PRINTS" id="PR00419">
    <property type="entry name" value="ADXRDTASE"/>
</dbReference>
<dbReference type="PIRSF" id="PIRSF000362">
    <property type="entry name" value="FNR"/>
    <property type="match status" value="1"/>
</dbReference>
<dbReference type="Gene3D" id="3.40.50.720">
    <property type="entry name" value="NAD(P)-binding Rossmann-like Domain"/>
    <property type="match status" value="1"/>
</dbReference>
<dbReference type="AlphaFoldDB" id="A0A6A7C550"/>
<dbReference type="SUPFAM" id="SSF51905">
    <property type="entry name" value="FAD/NAD(P)-binding domain"/>
    <property type="match status" value="1"/>
</dbReference>
<dbReference type="EC" id="1.18.1.6" evidence="8"/>
<evidence type="ECO:0000256" key="4">
    <source>
        <dbReference type="ARBA" id="ARBA00022827"/>
    </source>
</evidence>
<sequence>MRRRTLQIALPLRRHVTTTSSPLNIAVIGSGPAGYYTTHRLLQRLPTTNFQITLLERLPCPYGLVRYGVAPDHEEVKTSGETLTSLAREHNGRKFHFIGNVSIGDSATQLPLRYVQQNFNVIILAYGASEDRKLNIPGESLRGVHSARDFVGWYNGHPDFADAAPNLDCERAVVLGQGNVALDVARILTTDPTTLRKTDIPSHALKTLSESKIREVQVIGRRGPLQAPFAIAELRELLTLPGLGYKPPPEPWEELVPYPEKELPRQLRRIVQLLKKHGDSPAPCTGAKWWQLGFLRSPVEFLSTDSTNLSAIGFDKQSLNHTALTGDPEKDLYDLRSIRVVPTGEKTLVHSPLAFRSIGYRSTPLSGLEELGVEFDEIRGIVPNDPWGRVMGKEGRPVKGLYCAGWVKRGPTGVIARTMEDAFATADSVVKDYKLGVLGEESKGGFDGLSKVLKERNLRPVSWDDWLAIDKVERQRGGEKGKEREKLTSVWDMVGVLGG</sequence>
<evidence type="ECO:0000313" key="13">
    <source>
        <dbReference type="Proteomes" id="UP000799421"/>
    </source>
</evidence>
<evidence type="ECO:0000256" key="8">
    <source>
        <dbReference type="PIRNR" id="PIRNR000362"/>
    </source>
</evidence>
<name>A0A6A7C550_9PEZI</name>
<evidence type="ECO:0000313" key="12">
    <source>
        <dbReference type="EMBL" id="KAF2862503.1"/>
    </source>
</evidence>
<dbReference type="EMBL" id="MU005965">
    <property type="protein sequence ID" value="KAF2862503.1"/>
    <property type="molecule type" value="Genomic_DNA"/>
</dbReference>
<feature type="binding site" evidence="9">
    <location>
        <position position="406"/>
    </location>
    <ligand>
        <name>FAD</name>
        <dbReference type="ChEBI" id="CHEBI:57692"/>
    </ligand>
</feature>
<accession>A0A6A7C550</accession>
<reference evidence="12" key="1">
    <citation type="journal article" date="2020" name="Stud. Mycol.">
        <title>101 Dothideomycetes genomes: a test case for predicting lifestyles and emergence of pathogens.</title>
        <authorList>
            <person name="Haridas S."/>
            <person name="Albert R."/>
            <person name="Binder M."/>
            <person name="Bloem J."/>
            <person name="Labutti K."/>
            <person name="Salamov A."/>
            <person name="Andreopoulos B."/>
            <person name="Baker S."/>
            <person name="Barry K."/>
            <person name="Bills G."/>
            <person name="Bluhm B."/>
            <person name="Cannon C."/>
            <person name="Castanera R."/>
            <person name="Culley D."/>
            <person name="Daum C."/>
            <person name="Ezra D."/>
            <person name="Gonzalez J."/>
            <person name="Henrissat B."/>
            <person name="Kuo A."/>
            <person name="Liang C."/>
            <person name="Lipzen A."/>
            <person name="Lutzoni F."/>
            <person name="Magnuson J."/>
            <person name="Mondo S."/>
            <person name="Nolan M."/>
            <person name="Ohm R."/>
            <person name="Pangilinan J."/>
            <person name="Park H.-J."/>
            <person name="Ramirez L."/>
            <person name="Alfaro M."/>
            <person name="Sun H."/>
            <person name="Tritt A."/>
            <person name="Yoshinaga Y."/>
            <person name="Zwiers L.-H."/>
            <person name="Turgeon B."/>
            <person name="Goodwin S."/>
            <person name="Spatafora J."/>
            <person name="Crous P."/>
            <person name="Grigoriev I."/>
        </authorList>
    </citation>
    <scope>NUCLEOTIDE SEQUENCE</scope>
    <source>
        <strain evidence="12">CBS 480.64</strain>
    </source>
</reference>
<evidence type="ECO:0000259" key="11">
    <source>
        <dbReference type="Pfam" id="PF07992"/>
    </source>
</evidence>
<feature type="binding site" evidence="10">
    <location>
        <position position="233"/>
    </location>
    <ligand>
        <name>NADP(+)</name>
        <dbReference type="ChEBI" id="CHEBI:58349"/>
    </ligand>
</feature>
<evidence type="ECO:0000256" key="7">
    <source>
        <dbReference type="ARBA" id="ARBA00048933"/>
    </source>
</evidence>
<gene>
    <name evidence="12" type="ORF">K470DRAFT_255792</name>
</gene>
<evidence type="ECO:0000256" key="6">
    <source>
        <dbReference type="ARBA" id="ARBA00023002"/>
    </source>
</evidence>
<keyword evidence="3 8" id="KW-0285">Flavoprotein</keyword>
<keyword evidence="5 8" id="KW-0521">NADP</keyword>
<evidence type="ECO:0000256" key="10">
    <source>
        <dbReference type="PIRSR" id="PIRSR000362-2"/>
    </source>
</evidence>
<keyword evidence="8" id="KW-0496">Mitochondrion</keyword>
<evidence type="ECO:0000256" key="1">
    <source>
        <dbReference type="ARBA" id="ARBA00001974"/>
    </source>
</evidence>
<dbReference type="InterPro" id="IPR023753">
    <property type="entry name" value="FAD/NAD-binding_dom"/>
</dbReference>
<feature type="binding site" evidence="9">
    <location>
        <position position="64"/>
    </location>
    <ligand>
        <name>FAD</name>
        <dbReference type="ChEBI" id="CHEBI:57692"/>
    </ligand>
</feature>
<dbReference type="GO" id="GO:0016491">
    <property type="term" value="F:oxidoreductase activity"/>
    <property type="evidence" value="ECO:0007669"/>
    <property type="project" value="UniProtKB-KW"/>
</dbReference>
<proteinExistence type="inferred from homology"/>
<comment type="subcellular location">
    <subcellularLocation>
        <location evidence="8">Mitochondrion</location>
    </subcellularLocation>
</comment>
<feature type="binding site" evidence="10">
    <location>
        <begin position="177"/>
        <end position="180"/>
    </location>
    <ligand>
        <name>NADP(+)</name>
        <dbReference type="ChEBI" id="CHEBI:58349"/>
    </ligand>
</feature>
<dbReference type="InterPro" id="IPR036188">
    <property type="entry name" value="FAD/NAD-bd_sf"/>
</dbReference>
<feature type="binding site" evidence="10">
    <location>
        <position position="413"/>
    </location>
    <ligand>
        <name>NADP(+)</name>
        <dbReference type="ChEBI" id="CHEBI:58349"/>
    </ligand>
</feature>
<dbReference type="Gene3D" id="3.50.50.60">
    <property type="entry name" value="FAD/NAD(P)-binding domain"/>
    <property type="match status" value="1"/>
</dbReference>
<dbReference type="PANTHER" id="PTHR48467:SF1">
    <property type="entry name" value="GLUTAMATE SYNTHASE 1 [NADH], CHLOROPLASTIC-LIKE"/>
    <property type="match status" value="1"/>
</dbReference>
<dbReference type="OrthoDB" id="333024at2759"/>
<comment type="catalytic activity">
    <reaction evidence="7 8">
        <text>2 reduced [adrenodoxin] + NADP(+) + H(+) = 2 oxidized [adrenodoxin] + NADPH</text>
        <dbReference type="Rhea" id="RHEA:42312"/>
        <dbReference type="Rhea" id="RHEA-COMP:9998"/>
        <dbReference type="Rhea" id="RHEA-COMP:9999"/>
        <dbReference type="ChEBI" id="CHEBI:15378"/>
        <dbReference type="ChEBI" id="CHEBI:33737"/>
        <dbReference type="ChEBI" id="CHEBI:33738"/>
        <dbReference type="ChEBI" id="CHEBI:57783"/>
        <dbReference type="ChEBI" id="CHEBI:58349"/>
        <dbReference type="EC" id="1.18.1.6"/>
    </reaction>
</comment>
<evidence type="ECO:0000256" key="3">
    <source>
        <dbReference type="ARBA" id="ARBA00022630"/>
    </source>
</evidence>
<dbReference type="InterPro" id="IPR021163">
    <property type="entry name" value="Ferredox_Rdtase_adrenod"/>
</dbReference>
<evidence type="ECO:0000256" key="5">
    <source>
        <dbReference type="ARBA" id="ARBA00022857"/>
    </source>
</evidence>
<keyword evidence="13" id="KW-1185">Reference proteome</keyword>
<dbReference type="PANTHER" id="PTHR48467">
    <property type="entry name" value="GLUTAMATE SYNTHASE 1 [NADH], CHLOROPLASTIC-LIKE"/>
    <property type="match status" value="1"/>
</dbReference>
<dbReference type="Pfam" id="PF07992">
    <property type="entry name" value="Pyr_redox_2"/>
    <property type="match status" value="1"/>
</dbReference>
<evidence type="ECO:0000256" key="2">
    <source>
        <dbReference type="ARBA" id="ARBA00008312"/>
    </source>
</evidence>
<dbReference type="InterPro" id="IPR055275">
    <property type="entry name" value="Ferredox_Rdtase"/>
</dbReference>
<protein>
    <recommendedName>
        <fullName evidence="8">NADPH:adrenodoxin oxidoreductase, mitochondrial</fullName>
        <ecNumber evidence="8">1.18.1.6</ecNumber>
    </recommendedName>
</protein>
<feature type="domain" description="FAD/NAD(P)-binding" evidence="11">
    <location>
        <begin position="24"/>
        <end position="189"/>
    </location>
</feature>